<dbReference type="GO" id="GO:0140911">
    <property type="term" value="F:pore-forming activity"/>
    <property type="evidence" value="ECO:0007669"/>
    <property type="project" value="InterPro"/>
</dbReference>
<evidence type="ECO:0000313" key="2">
    <source>
        <dbReference type="EMBL" id="HAB6758233.1"/>
    </source>
</evidence>
<organism evidence="2">
    <name type="scientific">Salmonella enterica subsp. enterica serovar Java</name>
    <dbReference type="NCBI Taxonomy" id="224729"/>
    <lineage>
        <taxon>Bacteria</taxon>
        <taxon>Pseudomonadati</taxon>
        <taxon>Pseudomonadota</taxon>
        <taxon>Gammaproteobacteria</taxon>
        <taxon>Enterobacterales</taxon>
        <taxon>Enterobacteriaceae</taxon>
        <taxon>Salmonella</taxon>
    </lineage>
</organism>
<feature type="non-terminal residue" evidence="2">
    <location>
        <position position="267"/>
    </location>
</feature>
<dbReference type="GO" id="GO:0050829">
    <property type="term" value="P:defense response to Gram-negative bacterium"/>
    <property type="evidence" value="ECO:0007669"/>
    <property type="project" value="InterPro"/>
</dbReference>
<dbReference type="SUPFAM" id="SSF58096">
    <property type="entry name" value="Colicin Ia, N-terminal domain"/>
    <property type="match status" value="1"/>
</dbReference>
<reference evidence="2" key="2">
    <citation type="submission" date="2018-07" db="EMBL/GenBank/DDBJ databases">
        <authorList>
            <consortium name="NCBI Pathogen Detection Project"/>
        </authorList>
    </citation>
    <scope>NUCLEOTIDE SEQUENCE</scope>
    <source>
        <strain evidence="2">Salmonella enterica</strain>
    </source>
</reference>
<proteinExistence type="predicted"/>
<dbReference type="GO" id="GO:0031640">
    <property type="term" value="P:killing of cells of another organism"/>
    <property type="evidence" value="ECO:0007669"/>
    <property type="project" value="InterPro"/>
</dbReference>
<dbReference type="Gene3D" id="1.20.250.10">
    <property type="entry name" value="Colicin Ia, domain 1"/>
    <property type="match status" value="1"/>
</dbReference>
<dbReference type="EMBL" id="DAAHNU010000107">
    <property type="protein sequence ID" value="HAB6758233.1"/>
    <property type="molecule type" value="Genomic_DNA"/>
</dbReference>
<evidence type="ECO:0000256" key="1">
    <source>
        <dbReference type="SAM" id="Coils"/>
    </source>
</evidence>
<evidence type="ECO:0008006" key="3">
    <source>
        <dbReference type="Google" id="ProtNLM"/>
    </source>
</evidence>
<protein>
    <recommendedName>
        <fullName evidence="3">Colicin</fullName>
    </recommendedName>
</protein>
<keyword evidence="1" id="KW-0175">Coiled coil</keyword>
<name>A0A6Y6EWB0_SALEB</name>
<dbReference type="AlphaFoldDB" id="A0A6Y6EWB0"/>
<gene>
    <name evidence="2" type="ORF">GYI99_004429</name>
</gene>
<comment type="caution">
    <text evidence="2">The sequence shown here is derived from an EMBL/GenBank/DDBJ whole genome shotgun (WGS) entry which is preliminary data.</text>
</comment>
<dbReference type="GO" id="GO:0016020">
    <property type="term" value="C:membrane"/>
    <property type="evidence" value="ECO:0007669"/>
    <property type="project" value="InterPro"/>
</dbReference>
<accession>A0A6Y6EWB0</accession>
<sequence>MSDPVRITNPGAESLGYDSDGHEIMAVDIYVNPPRVDVFHGTPPAWSSFGNKTIWGGNEWVDDSPTRSDIEKRDKEITAYKNTLSAQQKENENKRTEAGKRLSAAIAAREKDENTLKTLRAGNADAADITRQEFRLLQAELREYGFRTEIAGYDALRLHTESRMLFADADSLRISPREARSLIEQAEKRQKDAQNADKKAADMLAEYERRKGILDTRLSELEKNGGAALAVLDAQQARLLGQQTRNDRAISEARNKLSSVTESLKTA</sequence>
<reference evidence="2" key="1">
    <citation type="journal article" date="2018" name="Genome Biol.">
        <title>SKESA: strategic k-mer extension for scrupulous assemblies.</title>
        <authorList>
            <person name="Souvorov A."/>
            <person name="Agarwala R."/>
            <person name="Lipman D.J."/>
        </authorList>
    </citation>
    <scope>NUCLEOTIDE SEQUENCE</scope>
    <source>
        <strain evidence="2">Salmonella enterica</strain>
    </source>
</reference>
<dbReference type="InterPro" id="IPR014739">
    <property type="entry name" value="Channel_colicin_N_sf"/>
</dbReference>
<feature type="coiled-coil region" evidence="1">
    <location>
        <begin position="179"/>
        <end position="224"/>
    </location>
</feature>